<dbReference type="EMBL" id="JALJOQ010000012">
    <property type="protein sequence ID" value="KAK9810982.1"/>
    <property type="molecule type" value="Genomic_DNA"/>
</dbReference>
<dbReference type="PANTHER" id="PTHR13471">
    <property type="entry name" value="TETRATRICOPEPTIDE-LIKE HELICAL"/>
    <property type="match status" value="1"/>
</dbReference>
<proteinExistence type="inferred from homology"/>
<keyword evidence="6" id="KW-1185">Reference proteome</keyword>
<comment type="caution">
    <text evidence="5">The sequence shown here is derived from an EMBL/GenBank/DDBJ whole genome shotgun (WGS) entry which is preliminary data.</text>
</comment>
<gene>
    <name evidence="5" type="ORF">WJX73_003267</name>
</gene>
<feature type="compositionally biased region" description="Polar residues" evidence="4">
    <location>
        <begin position="82"/>
        <end position="94"/>
    </location>
</feature>
<evidence type="ECO:0000256" key="2">
    <source>
        <dbReference type="ARBA" id="ARBA00009265"/>
    </source>
</evidence>
<keyword evidence="3" id="KW-0539">Nucleus</keyword>
<name>A0AAW1PRC0_9CHLO</name>
<evidence type="ECO:0000313" key="5">
    <source>
        <dbReference type="EMBL" id="KAK9810982.1"/>
    </source>
</evidence>
<dbReference type="GO" id="GO:1902369">
    <property type="term" value="P:negative regulation of RNA catabolic process"/>
    <property type="evidence" value="ECO:0007669"/>
    <property type="project" value="TreeGrafter"/>
</dbReference>
<organism evidence="5 6">
    <name type="scientific">Symbiochloris irregularis</name>
    <dbReference type="NCBI Taxonomy" id="706552"/>
    <lineage>
        <taxon>Eukaryota</taxon>
        <taxon>Viridiplantae</taxon>
        <taxon>Chlorophyta</taxon>
        <taxon>core chlorophytes</taxon>
        <taxon>Trebouxiophyceae</taxon>
        <taxon>Trebouxiales</taxon>
        <taxon>Trebouxiaceae</taxon>
        <taxon>Symbiochloris</taxon>
    </lineage>
</organism>
<feature type="region of interest" description="Disordered" evidence="4">
    <location>
        <begin position="457"/>
        <end position="478"/>
    </location>
</feature>
<dbReference type="PANTHER" id="PTHR13471:SF0">
    <property type="entry name" value="NUCLEAR EXOSOME REGULATOR NRDE2"/>
    <property type="match status" value="1"/>
</dbReference>
<sequence>MASLFPINRPSEAVDGTDVKLLEDQGFTSFDPTAFAAFKAQQRREGEGPSLADAAQHFASSSEDEADEPPDNIRVRGLAGSAQETDSDSGQQPHKNARKRARDSKKHKHHKHKRKRRKTDAEKIAELERRAAEDERFHQQPHLTPAVTSGSKDAEADEPLLDKRGDMANLQFESLYQPPARRTWDPQYLKAAAREAPTIASIRGIGAETDGDRQFGLNALRRRFFLKGAQSREKNPALKRLCMWRLKRHTEPTQESQKPKMALPTPTFVPLELEADPMDDDDTREGGECIAESAEEAAARRKRAAFAGTRDRPHELQNWLDDAGLIDGKLPDGAVSRGAAERIIEVLNQALVHHPGSEALLVPMLAAERVLLVDLDNNIGRLQSLWEMVLEKHSGSVKLWQILCAMIGRYCRTFILAGFHEKAVGVVQSLLEFHFFTPPLAGQEGAQGWSAWMTGGLASQQPEAEEEAAEPEPSPAPQEMGGWFTVSEPGGHQDDDPKDIVPAFLHEVLNDSDEEGQEVAEVEADEGGTDEEQLYQEAIARIKAREGQPWEADLANTWAAQERNADSAACLPAERKADADEALQEGDENYDIQRDASAWPEVHPCLFALSSKQMREHLAYTLLDLLDAPLGQWLCSNDPTAMHAAQSSSTLPASDAHALKQAFTHSSAPEGSAPPASTSWLHMRHPEDSNEDSASQIWYQADEQRRLFLSRLLQSLVEGPLSDNPHLCSAFLQVEGASAAGALSEGEAETADEALTHSKGVERARAAAKGVLAKRRESLALWGAYAALEASAGQRKAARKVFDTALASLATRPASVGRHAALLALPFAQMEADSSAKDAGARALHILAWLGVGGAYQSYTKVDTASSAFRDRLLQARRGFQAMVTAHMTAHSLSATGAAVVAAAAHFEKLAGNLPGAQGGLIAAVTLLQQVLSSASPEVLKISVEHESLQLCLCRMVAQAVARNEASPRHLHSTLQTAVKVYPCNAELWGMLMQAEAAACSFARLRRTLTAARRGNPASLALVLALALCEGFVNVSAASSHSPEAVLKTASQRGSPLQHSPVLQRAYMWCLASRGMRVKAVEVAAMLSMTACPWAKVLLVDMLALDTAEAKRKTVRARECITAAFQRGLLLRTDPAEVEVMAQFEDVPISL</sequence>
<evidence type="ECO:0000256" key="4">
    <source>
        <dbReference type="SAM" id="MobiDB-lite"/>
    </source>
</evidence>
<evidence type="ECO:0000256" key="3">
    <source>
        <dbReference type="ARBA" id="ARBA00023242"/>
    </source>
</evidence>
<feature type="region of interest" description="Disordered" evidence="4">
    <location>
        <begin position="664"/>
        <end position="688"/>
    </location>
</feature>
<evidence type="ECO:0000256" key="1">
    <source>
        <dbReference type="ARBA" id="ARBA00004123"/>
    </source>
</evidence>
<evidence type="ECO:0000313" key="6">
    <source>
        <dbReference type="Proteomes" id="UP001465755"/>
    </source>
</evidence>
<accession>A0AAW1PRC0</accession>
<feature type="compositionally biased region" description="Low complexity" evidence="4">
    <location>
        <begin position="666"/>
        <end position="679"/>
    </location>
</feature>
<dbReference type="Proteomes" id="UP001465755">
    <property type="component" value="Unassembled WGS sequence"/>
</dbReference>
<reference evidence="5 6" key="1">
    <citation type="journal article" date="2024" name="Nat. Commun.">
        <title>Phylogenomics reveals the evolutionary origins of lichenization in chlorophyte algae.</title>
        <authorList>
            <person name="Puginier C."/>
            <person name="Libourel C."/>
            <person name="Otte J."/>
            <person name="Skaloud P."/>
            <person name="Haon M."/>
            <person name="Grisel S."/>
            <person name="Petersen M."/>
            <person name="Berrin J.G."/>
            <person name="Delaux P.M."/>
            <person name="Dal Grande F."/>
            <person name="Keller J."/>
        </authorList>
    </citation>
    <scope>NUCLEOTIDE SEQUENCE [LARGE SCALE GENOMIC DNA]</scope>
    <source>
        <strain evidence="5 6">SAG 2036</strain>
    </source>
</reference>
<feature type="compositionally biased region" description="Basic residues" evidence="4">
    <location>
        <begin position="95"/>
        <end position="118"/>
    </location>
</feature>
<dbReference type="GO" id="GO:0071013">
    <property type="term" value="C:catalytic step 2 spliceosome"/>
    <property type="evidence" value="ECO:0007669"/>
    <property type="project" value="TreeGrafter"/>
</dbReference>
<dbReference type="GO" id="GO:0031048">
    <property type="term" value="P:regulatory ncRNA-mediated heterochromatin formation"/>
    <property type="evidence" value="ECO:0007669"/>
    <property type="project" value="TreeGrafter"/>
</dbReference>
<comment type="subcellular location">
    <subcellularLocation>
        <location evidence="1">Nucleus</location>
    </subcellularLocation>
</comment>
<comment type="similarity">
    <text evidence="2">Belongs to the NRDE2 family.</text>
</comment>
<feature type="region of interest" description="Disordered" evidence="4">
    <location>
        <begin position="40"/>
        <end position="155"/>
    </location>
</feature>
<dbReference type="InterPro" id="IPR013633">
    <property type="entry name" value="NRDE-2"/>
</dbReference>
<dbReference type="AlphaFoldDB" id="A0AAW1PRC0"/>
<protein>
    <submittedName>
        <fullName evidence="5">Uncharacterized protein</fullName>
    </submittedName>
</protein>
<feature type="compositionally biased region" description="Basic and acidic residues" evidence="4">
    <location>
        <begin position="119"/>
        <end position="138"/>
    </location>
</feature>